<dbReference type="AlphaFoldDB" id="A3K7N2"/>
<evidence type="ECO:0000259" key="4">
    <source>
        <dbReference type="Pfam" id="PF06808"/>
    </source>
</evidence>
<comment type="subcellular location">
    <subcellularLocation>
        <location evidence="1">Cell inner membrane</location>
        <topology evidence="1">Multi-pass membrane protein</topology>
    </subcellularLocation>
</comment>
<feature type="transmembrane region" description="Helical" evidence="3">
    <location>
        <begin position="131"/>
        <end position="149"/>
    </location>
</feature>
<evidence type="ECO:0000256" key="1">
    <source>
        <dbReference type="RuleBase" id="RU369079"/>
    </source>
</evidence>
<evidence type="ECO:0000313" key="5">
    <source>
        <dbReference type="EMBL" id="EBA06991.1"/>
    </source>
</evidence>
<feature type="region of interest" description="Disordered" evidence="2">
    <location>
        <begin position="629"/>
        <end position="648"/>
    </location>
</feature>
<feature type="transmembrane region" description="Helical" evidence="3">
    <location>
        <begin position="504"/>
        <end position="521"/>
    </location>
</feature>
<dbReference type="InterPro" id="IPR011853">
    <property type="entry name" value="TRAP_DctM-Dct_fused"/>
</dbReference>
<feature type="transmembrane region" description="Helical" evidence="3">
    <location>
        <begin position="50"/>
        <end position="66"/>
    </location>
</feature>
<gene>
    <name evidence="5" type="ORF">SSE37_00930</name>
</gene>
<organism evidence="5 6">
    <name type="scientific">Sagittula stellata (strain ATCC 700073 / DSM 11524 / E-37)</name>
    <dbReference type="NCBI Taxonomy" id="388399"/>
    <lineage>
        <taxon>Bacteria</taxon>
        <taxon>Pseudomonadati</taxon>
        <taxon>Pseudomonadota</taxon>
        <taxon>Alphaproteobacteria</taxon>
        <taxon>Rhodobacterales</taxon>
        <taxon>Roseobacteraceae</taxon>
        <taxon>Sagittula</taxon>
    </lineage>
</organism>
<keyword evidence="1" id="KW-0813">Transport</keyword>
<dbReference type="eggNOG" id="COG4666">
    <property type="taxonomic scope" value="Bacteria"/>
</dbReference>
<feature type="transmembrane region" description="Helical" evidence="3">
    <location>
        <begin position="470"/>
        <end position="498"/>
    </location>
</feature>
<dbReference type="PANTHER" id="PTHR43849:SF2">
    <property type="entry name" value="BLL3936 PROTEIN"/>
    <property type="match status" value="1"/>
</dbReference>
<dbReference type="PANTHER" id="PTHR43849">
    <property type="entry name" value="BLL3936 PROTEIN"/>
    <property type="match status" value="1"/>
</dbReference>
<proteinExistence type="predicted"/>
<dbReference type="RefSeq" id="WP_005861755.1">
    <property type="nucleotide sequence ID" value="NZ_AAYA01000012.1"/>
</dbReference>
<dbReference type="GO" id="GO:0022857">
    <property type="term" value="F:transmembrane transporter activity"/>
    <property type="evidence" value="ECO:0007669"/>
    <property type="project" value="UniProtKB-UniRule"/>
</dbReference>
<sequence length="648" mass="67977">LDFSWLFQAKGAKRSLTGFWALAFNLTAIGFSLFYLYTSGFGLVSTQSNRGVYLMLTSVLVFLLYPAHGRSPTHRPSIVDLVLIGLTVLSIGYWIDQYVSYAIFRVSSPNQYDLVMGGIAIVLMLETSRRVLGPIISILAVIFLMQLYFGPYLPGRLAHSGMSVERILEFTYSTQEALFGVVTATFATFVFPFMIFGAFLERSGAGAFFMDLGTAVAGKWRGGPAKIAVMTSALFGSISGSSVANVVTTGSFTIPLMKRTGFKPHHAGAIEAIASTGGQFMPPVMGAGVFILATLTETSYLYIALINVIPASLFFLFLLSMVDLEAVGLGLKGLPEKEIPSLRKVLREGWHFFLPLGTVIGLLFSGYSAEFCAFWGTVAAAVLSWRNKATRMGPSDIGQALAGGAASNTSAGAAIGTLGVIIGGIVLAGLGLKFSAVLIDFSGGSLFIALLLVTLVSIIIGMGSSTTGSYIILSVVAAPALIQLGVPTVAAHLAVFYAACLSNITPPVCVSAFAGAAIAGAPPMKTGFAALKFGATLVLMPFTFVYVPEILMQGEWHAIVTSSLLYALGSVALAICLQGSAPVGGRISTVPRVLFGVSAILLLFPSSWIMDLAGLVAGGAAIFTASMLPARPRPPRPEPAETEGPQAG</sequence>
<dbReference type="EMBL" id="AAYA01000012">
    <property type="protein sequence ID" value="EBA06991.1"/>
    <property type="molecule type" value="Genomic_DNA"/>
</dbReference>
<evidence type="ECO:0000313" key="6">
    <source>
        <dbReference type="Proteomes" id="UP000005713"/>
    </source>
</evidence>
<keyword evidence="3" id="KW-1133">Transmembrane helix</keyword>
<dbReference type="Proteomes" id="UP000005713">
    <property type="component" value="Unassembled WGS sequence"/>
</dbReference>
<dbReference type="NCBIfam" id="TIGR02123">
    <property type="entry name" value="TRAP_fused"/>
    <property type="match status" value="1"/>
</dbReference>
<keyword evidence="3" id="KW-0812">Transmembrane</keyword>
<keyword evidence="6" id="KW-1185">Reference proteome</keyword>
<comment type="caution">
    <text evidence="5">The sequence shown here is derived from an EMBL/GenBank/DDBJ whole genome shotgun (WGS) entry which is preliminary data.</text>
</comment>
<name>A3K7N2_SAGS3</name>
<feature type="transmembrane region" description="Helical" evidence="3">
    <location>
        <begin position="444"/>
        <end position="463"/>
    </location>
</feature>
<feature type="transmembrane region" description="Helical" evidence="3">
    <location>
        <begin position="78"/>
        <end position="95"/>
    </location>
</feature>
<evidence type="ECO:0000256" key="3">
    <source>
        <dbReference type="SAM" id="Phobius"/>
    </source>
</evidence>
<feature type="transmembrane region" description="Helical" evidence="3">
    <location>
        <begin position="19"/>
        <end position="38"/>
    </location>
</feature>
<feature type="transmembrane region" description="Helical" evidence="3">
    <location>
        <begin position="300"/>
        <end position="322"/>
    </location>
</feature>
<feature type="transmembrane region" description="Helical" evidence="3">
    <location>
        <begin position="559"/>
        <end position="577"/>
    </location>
</feature>
<protein>
    <recommendedName>
        <fullName evidence="4">TRAP C4-dicarboxylate transport system permease DctM subunit domain-containing protein</fullName>
    </recommendedName>
</protein>
<dbReference type="Pfam" id="PF06808">
    <property type="entry name" value="DctM"/>
    <property type="match status" value="1"/>
</dbReference>
<keyword evidence="1" id="KW-1003">Cell membrane</keyword>
<feature type="transmembrane region" description="Helical" evidence="3">
    <location>
        <begin position="411"/>
        <end position="432"/>
    </location>
</feature>
<keyword evidence="1" id="KW-0997">Cell inner membrane</keyword>
<dbReference type="OrthoDB" id="9759894at2"/>
<feature type="domain" description="TRAP C4-dicarboxylate transport system permease DctM subunit" evidence="4">
    <location>
        <begin position="120"/>
        <end position="550"/>
    </location>
</feature>
<dbReference type="InterPro" id="IPR010656">
    <property type="entry name" value="DctM"/>
</dbReference>
<feature type="transmembrane region" description="Helical" evidence="3">
    <location>
        <begin position="528"/>
        <end position="547"/>
    </location>
</feature>
<accession>A3K7N2</accession>
<keyword evidence="3" id="KW-0472">Membrane</keyword>
<reference evidence="5 6" key="1">
    <citation type="submission" date="2006-06" db="EMBL/GenBank/DDBJ databases">
        <authorList>
            <person name="Moran M.A."/>
            <person name="Ferriera S."/>
            <person name="Johnson J."/>
            <person name="Kravitz S."/>
            <person name="Beeson K."/>
            <person name="Sutton G."/>
            <person name="Rogers Y.-H."/>
            <person name="Friedman R."/>
            <person name="Frazier M."/>
            <person name="Venter J.C."/>
        </authorList>
    </citation>
    <scope>NUCLEOTIDE SEQUENCE [LARGE SCALE GENOMIC DNA]</scope>
    <source>
        <strain evidence="5 6">E-37</strain>
    </source>
</reference>
<feature type="transmembrane region" description="Helical" evidence="3">
    <location>
        <begin position="352"/>
        <end position="385"/>
    </location>
</feature>
<dbReference type="GO" id="GO:0005886">
    <property type="term" value="C:plasma membrane"/>
    <property type="evidence" value="ECO:0007669"/>
    <property type="project" value="UniProtKB-SubCell"/>
</dbReference>
<comment type="function">
    <text evidence="1">Part of the tripartite ATP-independent periplasmic (TRAP) transport system.</text>
</comment>
<feature type="non-terminal residue" evidence="5">
    <location>
        <position position="1"/>
    </location>
</feature>
<feature type="transmembrane region" description="Helical" evidence="3">
    <location>
        <begin position="177"/>
        <end position="200"/>
    </location>
</feature>
<evidence type="ECO:0000256" key="2">
    <source>
        <dbReference type="SAM" id="MobiDB-lite"/>
    </source>
</evidence>